<sequence length="376" mass="39816">MKWIPRDAALERLGVKPQTLYAYVSRGVIHSRPDETDSRISLYSAADIDAFLKRRRTGRNRNAIARAAISWGDPVMETAITTVRDGDLIYRGNSAIELASTATLEETAAILWQADDFPEVPPILTAVPGATGKARLLSSLAAQAAIDPPGFGRGHDALIHDGARLLDNASHAITRQGGPNPFHTRLARFWSLNAEGEDLVRRALVLVADHELNASTFAARIAASTGASLAAAALAGCAALTGPLHGEASARALAYLRHATETYPNTALGALAARGERVPAVGHPLYTGGDPRAAHLIDWLSPSRLVQDAIDAAEDAAGQAANIDMALAALTMELNLPDDAPFLLFASGRLTGWIAHAIEQLTSGKLIRPRATYTGT</sequence>
<dbReference type="SUPFAM" id="SSF48256">
    <property type="entry name" value="Citrate synthase"/>
    <property type="match status" value="1"/>
</dbReference>
<dbReference type="InterPro" id="IPR009061">
    <property type="entry name" value="DNA-bd_dom_put_sf"/>
</dbReference>
<evidence type="ECO:0000313" key="6">
    <source>
        <dbReference type="Proteomes" id="UP000628854"/>
    </source>
</evidence>
<comment type="caution">
    <text evidence="5">The sequence shown here is derived from an EMBL/GenBank/DDBJ whole genome shotgun (WGS) entry which is preliminary data.</text>
</comment>
<dbReference type="EC" id="2.3.3.16" evidence="3"/>
<keyword evidence="4" id="KW-0808">Transferase</keyword>
<dbReference type="PRINTS" id="PR00143">
    <property type="entry name" value="CITRTSNTHASE"/>
</dbReference>
<reference evidence="6" key="1">
    <citation type="journal article" date="2019" name="Int. J. Syst. Evol. Microbiol.">
        <title>The Global Catalogue of Microorganisms (GCM) 10K type strain sequencing project: providing services to taxonomists for standard genome sequencing and annotation.</title>
        <authorList>
            <consortium name="The Broad Institute Genomics Platform"/>
            <consortium name="The Broad Institute Genome Sequencing Center for Infectious Disease"/>
            <person name="Wu L."/>
            <person name="Ma J."/>
        </authorList>
    </citation>
    <scope>NUCLEOTIDE SEQUENCE [LARGE SCALE GENOMIC DNA]</scope>
    <source>
        <strain evidence="6">CGMCC 1.15928</strain>
    </source>
</reference>
<dbReference type="Proteomes" id="UP000628854">
    <property type="component" value="Unassembled WGS sequence"/>
</dbReference>
<dbReference type="InterPro" id="IPR016143">
    <property type="entry name" value="Citrate_synth-like_sm_a-sub"/>
</dbReference>
<name>A0ABQ1JRD2_9PROT</name>
<evidence type="ECO:0000256" key="3">
    <source>
        <dbReference type="ARBA" id="ARBA00012972"/>
    </source>
</evidence>
<protein>
    <recommendedName>
        <fullName evidence="3">citrate synthase (unknown stereospecificity)</fullName>
        <ecNumber evidence="3">2.3.3.16</ecNumber>
    </recommendedName>
</protein>
<evidence type="ECO:0000256" key="4">
    <source>
        <dbReference type="ARBA" id="ARBA00022679"/>
    </source>
</evidence>
<dbReference type="PANTHER" id="PTHR11739:SF4">
    <property type="entry name" value="CITRATE SYNTHASE, PEROXISOMAL"/>
    <property type="match status" value="1"/>
</dbReference>
<dbReference type="Gene3D" id="1.10.230.10">
    <property type="entry name" value="Cytochrome P450-Terp, domain 2"/>
    <property type="match status" value="1"/>
</dbReference>
<dbReference type="SUPFAM" id="SSF46955">
    <property type="entry name" value="Putative DNA-binding domain"/>
    <property type="match status" value="1"/>
</dbReference>
<keyword evidence="6" id="KW-1185">Reference proteome</keyword>
<evidence type="ECO:0000256" key="2">
    <source>
        <dbReference type="ARBA" id="ARBA00010566"/>
    </source>
</evidence>
<dbReference type="InterPro" id="IPR036969">
    <property type="entry name" value="Citrate_synthase_sf"/>
</dbReference>
<accession>A0ABQ1JRD2</accession>
<dbReference type="InterPro" id="IPR002020">
    <property type="entry name" value="Citrate_synthase"/>
</dbReference>
<dbReference type="CDD" id="cd06102">
    <property type="entry name" value="citrate_synt_like_2"/>
    <property type="match status" value="1"/>
</dbReference>
<dbReference type="Gene3D" id="1.10.580.10">
    <property type="entry name" value="Citrate Synthase, domain 1"/>
    <property type="match status" value="1"/>
</dbReference>
<dbReference type="EMBL" id="BMKF01000002">
    <property type="protein sequence ID" value="GGB72768.1"/>
    <property type="molecule type" value="Genomic_DNA"/>
</dbReference>
<dbReference type="PANTHER" id="PTHR11739">
    <property type="entry name" value="CITRATE SYNTHASE"/>
    <property type="match status" value="1"/>
</dbReference>
<evidence type="ECO:0000313" key="5">
    <source>
        <dbReference type="EMBL" id="GGB72768.1"/>
    </source>
</evidence>
<evidence type="ECO:0000256" key="1">
    <source>
        <dbReference type="ARBA" id="ARBA00004751"/>
    </source>
</evidence>
<proteinExistence type="inferred from homology"/>
<comment type="pathway">
    <text evidence="1">Carbohydrate metabolism; tricarboxylic acid cycle; isocitrate from oxaloacetate: step 1/2.</text>
</comment>
<organism evidence="5 6">
    <name type="scientific">Henriciella pelagia</name>
    <dbReference type="NCBI Taxonomy" id="1977912"/>
    <lineage>
        <taxon>Bacteria</taxon>
        <taxon>Pseudomonadati</taxon>
        <taxon>Pseudomonadota</taxon>
        <taxon>Alphaproteobacteria</taxon>
        <taxon>Hyphomonadales</taxon>
        <taxon>Hyphomonadaceae</taxon>
        <taxon>Henriciella</taxon>
    </lineage>
</organism>
<comment type="similarity">
    <text evidence="2">Belongs to the citrate synthase family.</text>
</comment>
<gene>
    <name evidence="5" type="ORF">GCM10011503_21810</name>
</gene>
<dbReference type="Pfam" id="PF00285">
    <property type="entry name" value="Citrate_synt"/>
    <property type="match status" value="1"/>
</dbReference>
<dbReference type="RefSeq" id="WP_084392094.1">
    <property type="nucleotide sequence ID" value="NZ_BMKF01000002.1"/>
</dbReference>
<dbReference type="InterPro" id="IPR016142">
    <property type="entry name" value="Citrate_synth-like_lrg_a-sub"/>
</dbReference>